<comment type="catalytic activity">
    <reaction evidence="6 7">
        <text>(S)-lactate + NAD(+) = pyruvate + NADH + H(+)</text>
        <dbReference type="Rhea" id="RHEA:23444"/>
        <dbReference type="ChEBI" id="CHEBI:15361"/>
        <dbReference type="ChEBI" id="CHEBI:15378"/>
        <dbReference type="ChEBI" id="CHEBI:16651"/>
        <dbReference type="ChEBI" id="CHEBI:57540"/>
        <dbReference type="ChEBI" id="CHEBI:57945"/>
        <dbReference type="EC" id="1.1.1.27"/>
    </reaction>
</comment>
<feature type="binding site" evidence="7">
    <location>
        <position position="37"/>
    </location>
    <ligand>
        <name>NAD(+)</name>
        <dbReference type="ChEBI" id="CHEBI:57540"/>
    </ligand>
</feature>
<feature type="binding site" evidence="7">
    <location>
        <position position="42"/>
    </location>
    <ligand>
        <name>NAD(+)</name>
        <dbReference type="ChEBI" id="CHEBI:57540"/>
    </ligand>
</feature>
<dbReference type="Pfam" id="PF00056">
    <property type="entry name" value="Ldh_1_N"/>
    <property type="match status" value="1"/>
</dbReference>
<dbReference type="HAMAP" id="MF_00488">
    <property type="entry name" value="Lactate_dehydrog"/>
    <property type="match status" value="1"/>
</dbReference>
<dbReference type="GO" id="GO:0004459">
    <property type="term" value="F:L-lactate dehydrogenase (NAD+) activity"/>
    <property type="evidence" value="ECO:0007669"/>
    <property type="project" value="UniProtKB-EC"/>
</dbReference>
<feature type="binding site" evidence="7">
    <location>
        <position position="16"/>
    </location>
    <ligand>
        <name>NAD(+)</name>
        <dbReference type="ChEBI" id="CHEBI:57540"/>
    </ligand>
</feature>
<keyword evidence="11" id="KW-1185">Reference proteome</keyword>
<feature type="binding site" evidence="7">
    <location>
        <begin position="123"/>
        <end position="126"/>
    </location>
    <ligand>
        <name>substrate</name>
    </ligand>
</feature>
<gene>
    <name evidence="7" type="primary">ldh</name>
    <name evidence="10" type="ORF">NE695_05080</name>
</gene>
<dbReference type="PANTHER" id="PTHR43128:SF16">
    <property type="entry name" value="L-LACTATE DEHYDROGENASE"/>
    <property type="match status" value="1"/>
</dbReference>
<dbReference type="SUPFAM" id="SSF51735">
    <property type="entry name" value="NAD(P)-binding Rossmann-fold domains"/>
    <property type="match status" value="1"/>
</dbReference>
<feature type="binding site" evidence="7">
    <location>
        <position position="227"/>
    </location>
    <ligand>
        <name>substrate</name>
    </ligand>
</feature>
<dbReference type="InterPro" id="IPR022383">
    <property type="entry name" value="Lactate/malate_DH_C"/>
</dbReference>
<feature type="domain" description="Lactate/malate dehydrogenase C-terminal" evidence="9">
    <location>
        <begin position="148"/>
        <end position="310"/>
    </location>
</feature>
<dbReference type="Proteomes" id="UP001524473">
    <property type="component" value="Unassembled WGS sequence"/>
</dbReference>
<dbReference type="InterPro" id="IPR001236">
    <property type="entry name" value="Lactate/malate_DH_N"/>
</dbReference>
<evidence type="ECO:0000259" key="8">
    <source>
        <dbReference type="Pfam" id="PF00056"/>
    </source>
</evidence>
<dbReference type="GeneID" id="90531044"/>
<accession>A0ABT1RX85</accession>
<feature type="binding site" evidence="7">
    <location>
        <begin position="121"/>
        <end position="123"/>
    </location>
    <ligand>
        <name>NAD(+)</name>
        <dbReference type="ChEBI" id="CHEBI:57540"/>
    </ligand>
</feature>
<evidence type="ECO:0000313" key="10">
    <source>
        <dbReference type="EMBL" id="MCQ4839287.1"/>
    </source>
</evidence>
<reference evidence="10 11" key="1">
    <citation type="submission" date="2022-06" db="EMBL/GenBank/DDBJ databases">
        <title>Isolation of gut microbiota from human fecal samples.</title>
        <authorList>
            <person name="Pamer E.G."/>
            <person name="Barat B."/>
            <person name="Waligurski E."/>
            <person name="Medina S."/>
            <person name="Paddock L."/>
            <person name="Mostad J."/>
        </authorList>
    </citation>
    <scope>NUCLEOTIDE SEQUENCE [LARGE SCALE GENOMIC DNA]</scope>
    <source>
        <strain evidence="10 11">DFI.9.73</strain>
    </source>
</reference>
<dbReference type="PRINTS" id="PR00086">
    <property type="entry name" value="LLDHDRGNASE"/>
</dbReference>
<dbReference type="InterPro" id="IPR011304">
    <property type="entry name" value="L-lactate_DH"/>
</dbReference>
<dbReference type="PROSITE" id="PS00064">
    <property type="entry name" value="L_LDH"/>
    <property type="match status" value="1"/>
</dbReference>
<feature type="binding site" evidence="7">
    <location>
        <position position="146"/>
    </location>
    <ligand>
        <name>NAD(+)</name>
        <dbReference type="ChEBI" id="CHEBI:57540"/>
    </ligand>
</feature>
<dbReference type="InterPro" id="IPR001557">
    <property type="entry name" value="L-lactate/malate_DH"/>
</dbReference>
<protein>
    <recommendedName>
        <fullName evidence="3 7">L-lactate dehydrogenase</fullName>
        <shortName evidence="7">L-LDH</shortName>
        <ecNumber evidence="3 7">1.1.1.27</ecNumber>
    </recommendedName>
</protein>
<dbReference type="InterPro" id="IPR015955">
    <property type="entry name" value="Lactate_DH/Glyco_Ohase_4_C"/>
</dbReference>
<dbReference type="NCBIfam" id="NF000824">
    <property type="entry name" value="PRK00066.1"/>
    <property type="match status" value="1"/>
</dbReference>
<dbReference type="EC" id="1.1.1.27" evidence="3 7"/>
<evidence type="ECO:0000256" key="5">
    <source>
        <dbReference type="ARBA" id="ARBA00023027"/>
    </source>
</evidence>
<name>A0ABT1RX85_9FIRM</name>
<dbReference type="PIRSF" id="PIRSF000102">
    <property type="entry name" value="Lac_mal_DH"/>
    <property type="match status" value="1"/>
</dbReference>
<keyword evidence="7" id="KW-0963">Cytoplasm</keyword>
<organism evidence="10 11">
    <name type="scientific">Neglectibacter timonensis</name>
    <dbReference type="NCBI Taxonomy" id="1776382"/>
    <lineage>
        <taxon>Bacteria</taxon>
        <taxon>Bacillati</taxon>
        <taxon>Bacillota</taxon>
        <taxon>Clostridia</taxon>
        <taxon>Eubacteriales</taxon>
        <taxon>Oscillospiraceae</taxon>
        <taxon>Neglectibacter</taxon>
    </lineage>
</organism>
<comment type="function">
    <text evidence="7">Catalyzes the conversion of lactate to pyruvate.</text>
</comment>
<dbReference type="InterPro" id="IPR018177">
    <property type="entry name" value="L-lactate_DH_AS"/>
</dbReference>
<evidence type="ECO:0000256" key="4">
    <source>
        <dbReference type="ARBA" id="ARBA00023002"/>
    </source>
</evidence>
<dbReference type="EMBL" id="JANFZH010000008">
    <property type="protein sequence ID" value="MCQ4839287.1"/>
    <property type="molecule type" value="Genomic_DNA"/>
</dbReference>
<dbReference type="InterPro" id="IPR036291">
    <property type="entry name" value="NAD(P)-bd_dom_sf"/>
</dbReference>
<feature type="binding site" evidence="7">
    <location>
        <begin position="151"/>
        <end position="154"/>
    </location>
    <ligand>
        <name>substrate</name>
    </ligand>
</feature>
<feature type="domain" description="Lactate/malate dehydrogenase N-terminal" evidence="8">
    <location>
        <begin position="7"/>
        <end position="145"/>
    </location>
</feature>
<comment type="subunit">
    <text evidence="7">Homotetramer.</text>
</comment>
<sequence>MTIHKSKVAVAGCGLVGSSIAFSLLVQGLCDELLLLDSNREKALGEAMDLKDCIGYLGRNTRVRVGNYEDCGDADVVLIAAGPPPRPGQTRLDTLDASVAVARAIVEPIRKSGFDGIFLIVSNPVDVISHYVLRLSGFPKTRVIGSGTALDSSRLQNLLGGILRVDPRSVHALAMGEHGDSQMIPWSCVTVSGKPIAGLLAGGGELQGLAEKTARRGFEILNRKGATCYGIAAAATGILKAVLQDENRILPVSTLLEGEYGENNVFCGVPAILNRTGVADVLELGLTAEELSLFRASAAVIRDTSEKLFARENLL</sequence>
<evidence type="ECO:0000256" key="1">
    <source>
        <dbReference type="ARBA" id="ARBA00004843"/>
    </source>
</evidence>
<comment type="similarity">
    <text evidence="2 7">Belongs to the LDH/MDH superfamily. LDH family.</text>
</comment>
<comment type="pathway">
    <text evidence="1 7">Fermentation; pyruvate fermentation to lactate; (S)-lactate from pyruvate: step 1/1.</text>
</comment>
<dbReference type="SUPFAM" id="SSF56327">
    <property type="entry name" value="LDH C-terminal domain-like"/>
    <property type="match status" value="1"/>
</dbReference>
<comment type="caution">
    <text evidence="10">The sequence shown here is derived from an EMBL/GenBank/DDBJ whole genome shotgun (WGS) entry which is preliminary data.</text>
</comment>
<dbReference type="RefSeq" id="WP_066860075.1">
    <property type="nucleotide sequence ID" value="NZ_CABKVV010000009.1"/>
</dbReference>
<feature type="active site" description="Proton acceptor" evidence="7">
    <location>
        <position position="178"/>
    </location>
</feature>
<comment type="caution">
    <text evidence="7">Lacks conserved residue(s) required for the propagation of feature annotation.</text>
</comment>
<evidence type="ECO:0000256" key="3">
    <source>
        <dbReference type="ARBA" id="ARBA00012967"/>
    </source>
</evidence>
<evidence type="ECO:0000256" key="7">
    <source>
        <dbReference type="HAMAP-Rule" id="MF_00488"/>
    </source>
</evidence>
<evidence type="ECO:0000256" key="6">
    <source>
        <dbReference type="ARBA" id="ARBA00049258"/>
    </source>
</evidence>
<evidence type="ECO:0000313" key="11">
    <source>
        <dbReference type="Proteomes" id="UP001524473"/>
    </source>
</evidence>
<dbReference type="NCBIfam" id="TIGR01771">
    <property type="entry name" value="L-LDH-NAD"/>
    <property type="match status" value="1"/>
</dbReference>
<evidence type="ECO:0000256" key="2">
    <source>
        <dbReference type="ARBA" id="ARBA00006054"/>
    </source>
</evidence>
<dbReference type="PANTHER" id="PTHR43128">
    <property type="entry name" value="L-2-HYDROXYCARBOXYLATE DEHYDROGENASE (NAD(P)(+))"/>
    <property type="match status" value="1"/>
</dbReference>
<keyword evidence="5 7" id="KW-0520">NAD</keyword>
<feature type="binding site" evidence="7">
    <location>
        <position position="68"/>
    </location>
    <ligand>
        <name>NAD(+)</name>
        <dbReference type="ChEBI" id="CHEBI:57540"/>
    </ligand>
</feature>
<keyword evidence="4 7" id="KW-0560">Oxidoreductase</keyword>
<dbReference type="Gene3D" id="3.90.110.10">
    <property type="entry name" value="Lactate dehydrogenase/glycoside hydrolase, family 4, C-terminal"/>
    <property type="match status" value="1"/>
</dbReference>
<dbReference type="Pfam" id="PF02866">
    <property type="entry name" value="Ldh_1_C"/>
    <property type="match status" value="1"/>
</dbReference>
<dbReference type="CDD" id="cd05291">
    <property type="entry name" value="HicDH_like"/>
    <property type="match status" value="1"/>
</dbReference>
<dbReference type="Gene3D" id="3.40.50.720">
    <property type="entry name" value="NAD(P)-binding Rossmann-like Domain"/>
    <property type="match status" value="1"/>
</dbReference>
<feature type="binding site" evidence="7">
    <location>
        <position position="91"/>
    </location>
    <ligand>
        <name>substrate</name>
    </ligand>
</feature>
<evidence type="ECO:0000259" key="9">
    <source>
        <dbReference type="Pfam" id="PF02866"/>
    </source>
</evidence>
<proteinExistence type="inferred from homology"/>
<comment type="subcellular location">
    <subcellularLocation>
        <location evidence="7">Cytoplasm</location>
    </subcellularLocation>
</comment>